<feature type="region of interest" description="Disordered" evidence="5">
    <location>
        <begin position="126"/>
        <end position="149"/>
    </location>
</feature>
<evidence type="ECO:0000256" key="5">
    <source>
        <dbReference type="SAM" id="MobiDB-lite"/>
    </source>
</evidence>
<dbReference type="GO" id="GO:0012505">
    <property type="term" value="C:endomembrane system"/>
    <property type="evidence" value="ECO:0007669"/>
    <property type="project" value="UniProtKB-SubCell"/>
</dbReference>
<dbReference type="Proteomes" id="UP001197093">
    <property type="component" value="Unassembled WGS sequence"/>
</dbReference>
<evidence type="ECO:0000256" key="1">
    <source>
        <dbReference type="ARBA" id="ARBA00004127"/>
    </source>
</evidence>
<dbReference type="InterPro" id="IPR051076">
    <property type="entry name" value="Golgi_membrane_TVP38/TMEM64"/>
</dbReference>
<comment type="caution">
    <text evidence="7">The sequence shown here is derived from an EMBL/GenBank/DDBJ whole genome shotgun (WGS) entry which is preliminary data.</text>
</comment>
<dbReference type="PANTHER" id="PTHR47549:SF2">
    <property type="entry name" value="GOLGI APPARATUS MEMBRANE PROTEIN TVP38"/>
    <property type="match status" value="1"/>
</dbReference>
<reference evidence="7" key="1">
    <citation type="submission" date="2023-02" db="EMBL/GenBank/DDBJ databases">
        <authorList>
            <person name="Palmer J.M."/>
        </authorList>
    </citation>
    <scope>NUCLEOTIDE SEQUENCE</scope>
    <source>
        <strain evidence="7">FW57</strain>
    </source>
</reference>
<evidence type="ECO:0000313" key="8">
    <source>
        <dbReference type="Proteomes" id="UP001197093"/>
    </source>
</evidence>
<protein>
    <submittedName>
        <fullName evidence="7">Uncharacterized protein</fullName>
    </submittedName>
</protein>
<keyword evidence="8" id="KW-1185">Reference proteome</keyword>
<feature type="compositionally biased region" description="Gly residues" evidence="5">
    <location>
        <begin position="127"/>
        <end position="137"/>
    </location>
</feature>
<evidence type="ECO:0000256" key="2">
    <source>
        <dbReference type="ARBA" id="ARBA00022692"/>
    </source>
</evidence>
<name>A0AAD4HT83_9PEZI</name>
<sequence length="227" mass="24862">MQDDAAIEMMPRHKSRRAADIETDYQPVNWKRLFLTPKYLACWAVAIIALVLTVILTIRHDQVVAQIFLVYLGVLLLQDQPDHSAKNIVFGVAFAVTIVMAVYIWYKMRQIKRVLLAEQAERRKRGVGGAGAGGGVGHGDEVEDEGADSEGRGLLLVSGSGVGGTRERDFEAIGREEADIGVVGRNDRRDLAVGETQGPQYREDFEYQGLGGPGQVGKGAVKEQAWV</sequence>
<gene>
    <name evidence="7" type="ORF">NEMBOFW57_010869</name>
</gene>
<proteinExistence type="predicted"/>
<evidence type="ECO:0000313" key="7">
    <source>
        <dbReference type="EMBL" id="KAG7284494.1"/>
    </source>
</evidence>
<evidence type="ECO:0000256" key="3">
    <source>
        <dbReference type="ARBA" id="ARBA00022989"/>
    </source>
</evidence>
<evidence type="ECO:0000256" key="6">
    <source>
        <dbReference type="SAM" id="Phobius"/>
    </source>
</evidence>
<feature type="transmembrane region" description="Helical" evidence="6">
    <location>
        <begin position="87"/>
        <end position="106"/>
    </location>
</feature>
<comment type="subcellular location">
    <subcellularLocation>
        <location evidence="1">Endomembrane system</location>
        <topology evidence="1">Multi-pass membrane protein</topology>
    </subcellularLocation>
</comment>
<dbReference type="EMBL" id="JAHCVI010000006">
    <property type="protein sequence ID" value="KAG7284494.1"/>
    <property type="molecule type" value="Genomic_DNA"/>
</dbReference>
<evidence type="ECO:0000256" key="4">
    <source>
        <dbReference type="ARBA" id="ARBA00023136"/>
    </source>
</evidence>
<organism evidence="7 8">
    <name type="scientific">Staphylotrichum longicolle</name>
    <dbReference type="NCBI Taxonomy" id="669026"/>
    <lineage>
        <taxon>Eukaryota</taxon>
        <taxon>Fungi</taxon>
        <taxon>Dikarya</taxon>
        <taxon>Ascomycota</taxon>
        <taxon>Pezizomycotina</taxon>
        <taxon>Sordariomycetes</taxon>
        <taxon>Sordariomycetidae</taxon>
        <taxon>Sordariales</taxon>
        <taxon>Chaetomiaceae</taxon>
        <taxon>Staphylotrichum</taxon>
    </lineage>
</organism>
<accession>A0AAD4HT83</accession>
<feature type="transmembrane region" description="Helical" evidence="6">
    <location>
        <begin position="38"/>
        <end position="56"/>
    </location>
</feature>
<keyword evidence="4 6" id="KW-0472">Membrane</keyword>
<dbReference type="PANTHER" id="PTHR47549">
    <property type="entry name" value="GOLGI APPARATUS MEMBRANE PROTEIN TVP38-RELATED"/>
    <property type="match status" value="1"/>
</dbReference>
<dbReference type="AlphaFoldDB" id="A0AAD4HT83"/>
<keyword evidence="2 6" id="KW-0812">Transmembrane</keyword>
<feature type="region of interest" description="Disordered" evidence="5">
    <location>
        <begin position="208"/>
        <end position="227"/>
    </location>
</feature>
<keyword evidence="3 6" id="KW-1133">Transmembrane helix</keyword>